<dbReference type="Proteomes" id="UP000001921">
    <property type="component" value="Chromosome"/>
</dbReference>
<proteinExistence type="predicted"/>
<dbReference type="InterPro" id="IPR020008">
    <property type="entry name" value="GlyGly_CTERM"/>
</dbReference>
<dbReference type="RefSeq" id="WP_005897240.1">
    <property type="nucleotide sequence ID" value="NZ_CM000440.1"/>
</dbReference>
<evidence type="ECO:0000313" key="2">
    <source>
        <dbReference type="EMBL" id="EDK88825.1"/>
    </source>
</evidence>
<keyword evidence="1" id="KW-1133">Transmembrane helix</keyword>
<dbReference type="AlphaFoldDB" id="A5TVA0"/>
<sequence length="32" mass="3940">MSIYIEAINFDGGTTFLIILFLLMLWWRYNRK</sequence>
<organism evidence="2">
    <name type="scientific">Fusobacterium polymorphum ATCC 10953</name>
    <dbReference type="NCBI Taxonomy" id="393480"/>
    <lineage>
        <taxon>Bacteria</taxon>
        <taxon>Fusobacteriati</taxon>
        <taxon>Fusobacteriota</taxon>
        <taxon>Fusobacteriia</taxon>
        <taxon>Fusobacteriales</taxon>
        <taxon>Fusobacteriaceae</taxon>
        <taxon>Fusobacterium</taxon>
    </lineage>
</organism>
<reference evidence="2" key="1">
    <citation type="submission" date="2006-07" db="EMBL/GenBank/DDBJ databases">
        <authorList>
            <person name="Qin X."/>
            <person name="Weinstock G.M."/>
        </authorList>
    </citation>
    <scope>NUCLEOTIDE SEQUENCE [LARGE SCALE GENOMIC DNA]</scope>
    <source>
        <strain evidence="2">ATCC 10953</strain>
    </source>
</reference>
<protein>
    <submittedName>
        <fullName evidence="2">Uncharacterized protein</fullName>
    </submittedName>
</protein>
<reference evidence="2" key="2">
    <citation type="submission" date="2007-05" db="EMBL/GenBank/DDBJ databases">
        <title>Genome sequence of Fusobacterium nucleatum subspecies polymorphum - a genetically tractable Fusobacterium.</title>
        <authorList>
            <person name="Karpathy S.E."/>
            <person name="Xiang Q."/>
            <person name="Gioia J."/>
            <person name="Jiang H."/>
            <person name="Liu Y."/>
            <person name="Petrosino J.F."/>
            <person name="Yerrapragada S."/>
            <person name="Fox G.E."/>
            <person name="Kinder Haake S."/>
            <person name="Weinstock G.M."/>
            <person name="Highlander S.K."/>
        </authorList>
    </citation>
    <scope>NUCLEOTIDE SEQUENCE [LARGE SCALE GENOMIC DNA]</scope>
    <source>
        <strain evidence="2">ATCC 10953</strain>
    </source>
</reference>
<evidence type="ECO:0000256" key="1">
    <source>
        <dbReference type="SAM" id="Phobius"/>
    </source>
</evidence>
<dbReference type="EMBL" id="CM000440">
    <property type="protein sequence ID" value="EDK88825.1"/>
    <property type="molecule type" value="Genomic_DNA"/>
</dbReference>
<keyword evidence="1" id="KW-0472">Membrane</keyword>
<name>A5TVA0_FUSNP</name>
<keyword evidence="1" id="KW-0812">Transmembrane</keyword>
<accession>A5TVA0</accession>
<feature type="transmembrane region" description="Helical" evidence="1">
    <location>
        <begin position="12"/>
        <end position="29"/>
    </location>
</feature>
<dbReference type="NCBIfam" id="TIGR03501">
    <property type="entry name" value="GlyGly_CTERM"/>
    <property type="match status" value="1"/>
</dbReference>
<gene>
    <name evidence="2" type="ORF">FNP_1030</name>
</gene>
<dbReference type="GeneID" id="45636149"/>
<dbReference type="HOGENOM" id="CLU_3389611_0_0_0"/>